<protein>
    <submittedName>
        <fullName evidence="1">Uncharacterized protein</fullName>
    </submittedName>
</protein>
<evidence type="ECO:0000313" key="1">
    <source>
        <dbReference type="EMBL" id="ADY37274.1"/>
    </source>
</evidence>
<keyword evidence="2" id="KW-1185">Reference proteome</keyword>
<name>F0R0D0_PHOSB</name>
<dbReference type="EMBL" id="CP002530">
    <property type="protein sequence ID" value="ADY37274.1"/>
    <property type="molecule type" value="Genomic_DNA"/>
</dbReference>
<dbReference type="Proteomes" id="UP000007486">
    <property type="component" value="Chromosome"/>
</dbReference>
<dbReference type="STRING" id="667015.Bacsa_2741"/>
<evidence type="ECO:0000313" key="2">
    <source>
        <dbReference type="Proteomes" id="UP000007486"/>
    </source>
</evidence>
<accession>F0R0D0</accession>
<dbReference type="AlphaFoldDB" id="F0R0D0"/>
<organism evidence="1 2">
    <name type="scientific">Phocaeicola salanitronis (strain DSM 18170 / JCM 13657 / CCUG 60908 / BL78)</name>
    <name type="common">Bacteroides salanitronis</name>
    <dbReference type="NCBI Taxonomy" id="667015"/>
    <lineage>
        <taxon>Bacteria</taxon>
        <taxon>Pseudomonadati</taxon>
        <taxon>Bacteroidota</taxon>
        <taxon>Bacteroidia</taxon>
        <taxon>Bacteroidales</taxon>
        <taxon>Bacteroidaceae</taxon>
        <taxon>Phocaeicola</taxon>
    </lineage>
</organism>
<dbReference type="KEGG" id="bsa:Bacsa_2741"/>
<sequence length="39" mass="4407">MNNANQELNVVMFYRSYHFVQELKVNSFASENGGKGIGI</sequence>
<gene>
    <name evidence="1" type="ordered locus">Bacsa_2741</name>
</gene>
<dbReference type="HOGENOM" id="CLU_3305042_0_0_10"/>
<reference evidence="1 2" key="1">
    <citation type="journal article" date="2011" name="Stand. Genomic Sci.">
        <title>Complete genome sequence of Bacteroides salanitronis type strain (BL78).</title>
        <authorList>
            <person name="Gronow S."/>
            <person name="Held B."/>
            <person name="Lucas S."/>
            <person name="Lapidus A."/>
            <person name="Del Rio T.G."/>
            <person name="Nolan M."/>
            <person name="Tice H."/>
            <person name="Deshpande S."/>
            <person name="Cheng J.F."/>
            <person name="Pitluck S."/>
            <person name="Liolios K."/>
            <person name="Pagani I."/>
            <person name="Ivanova N."/>
            <person name="Mavromatis K."/>
            <person name="Pati A."/>
            <person name="Tapia R."/>
            <person name="Han C."/>
            <person name="Goodwin L."/>
            <person name="Chen A."/>
            <person name="Palaniappan K."/>
            <person name="Land M."/>
            <person name="Hauser L."/>
            <person name="Chang Y.J."/>
            <person name="Jeffries C.D."/>
            <person name="Brambilla E.M."/>
            <person name="Rohde M."/>
            <person name="Goker M."/>
            <person name="Detter J.C."/>
            <person name="Woyke T."/>
            <person name="Bristow J."/>
            <person name="Markowitz V."/>
            <person name="Hugenholtz P."/>
            <person name="Kyrpides N.C."/>
            <person name="Klenk H.P."/>
            <person name="Eisen J.A."/>
        </authorList>
    </citation>
    <scope>NUCLEOTIDE SEQUENCE [LARGE SCALE GENOMIC DNA]</scope>
    <source>
        <strain evidence="1 2">DSM 18170</strain>
    </source>
</reference>
<proteinExistence type="predicted"/>